<name>A0A369UWH7_9ACTN</name>
<dbReference type="InterPro" id="IPR005149">
    <property type="entry name" value="Tscrpt_reg_PadR_N"/>
</dbReference>
<dbReference type="InterPro" id="IPR018309">
    <property type="entry name" value="Tscrpt_reg_PadR_C"/>
</dbReference>
<dbReference type="PANTHER" id="PTHR43252">
    <property type="entry name" value="TRANSCRIPTIONAL REGULATOR YQJI"/>
    <property type="match status" value="1"/>
</dbReference>
<evidence type="ECO:0000259" key="1">
    <source>
        <dbReference type="Pfam" id="PF03551"/>
    </source>
</evidence>
<evidence type="ECO:0000259" key="2">
    <source>
        <dbReference type="Pfam" id="PF10400"/>
    </source>
</evidence>
<sequence length="196" mass="21776">MPTLSASAYVVLGLLEQSGAATPYALDREIQQSIGHFWAFPRSQIYAEAARLVRRGLVVEEQESTGRRRRTLSLTQAGRDVLAAWLAGPSENAANIQDEGLLRLYFQRAERPPGNAQIKKLAVEQGDAHRRKLAEYRNILASAQSESPDATRSGTQLEPTQAATLTFGMRFEEMAVKFWDEVAERGQIDGKPHPKE</sequence>
<protein>
    <submittedName>
        <fullName evidence="3">PadR family transcriptional regulator</fullName>
    </submittedName>
</protein>
<dbReference type="Gene3D" id="1.10.10.10">
    <property type="entry name" value="Winged helix-like DNA-binding domain superfamily/Winged helix DNA-binding domain"/>
    <property type="match status" value="1"/>
</dbReference>
<dbReference type="SUPFAM" id="SSF46785">
    <property type="entry name" value="Winged helix' DNA-binding domain"/>
    <property type="match status" value="1"/>
</dbReference>
<dbReference type="InterPro" id="IPR036388">
    <property type="entry name" value="WH-like_DNA-bd_sf"/>
</dbReference>
<evidence type="ECO:0000313" key="3">
    <source>
        <dbReference type="EMBL" id="RDD85124.1"/>
    </source>
</evidence>
<dbReference type="Proteomes" id="UP000253742">
    <property type="component" value="Unassembled WGS sequence"/>
</dbReference>
<dbReference type="EMBL" id="QQBH01000030">
    <property type="protein sequence ID" value="RDD85124.1"/>
    <property type="molecule type" value="Genomic_DNA"/>
</dbReference>
<dbReference type="AlphaFoldDB" id="A0A369UWH7"/>
<feature type="domain" description="Transcription regulator PadR N-terminal" evidence="1">
    <location>
        <begin position="11"/>
        <end position="83"/>
    </location>
</feature>
<dbReference type="RefSeq" id="WP_114532278.1">
    <property type="nucleotide sequence ID" value="NZ_QQBH01000030.1"/>
</dbReference>
<accession>A0A369UWH7</accession>
<reference evidence="3 4" key="1">
    <citation type="submission" date="2018-07" db="EMBL/GenBank/DDBJ databases">
        <title>Genome guided investigation of antibiotics producing actinomycetales strain isolated from a Macau mangrove ecosystem.</title>
        <authorList>
            <person name="Hu D."/>
        </authorList>
    </citation>
    <scope>NUCLEOTIDE SEQUENCE [LARGE SCALE GENOMIC DNA]</scope>
    <source>
        <strain evidence="3 4">2297</strain>
    </source>
</reference>
<dbReference type="PANTHER" id="PTHR43252:SF2">
    <property type="entry name" value="TRANSCRIPTION REGULATOR, PADR-LIKE FAMILY"/>
    <property type="match status" value="1"/>
</dbReference>
<comment type="caution">
    <text evidence="3">The sequence shown here is derived from an EMBL/GenBank/DDBJ whole genome shotgun (WGS) entry which is preliminary data.</text>
</comment>
<dbReference type="Gene3D" id="6.10.140.190">
    <property type="match status" value="1"/>
</dbReference>
<dbReference type="InterPro" id="IPR036390">
    <property type="entry name" value="WH_DNA-bd_sf"/>
</dbReference>
<evidence type="ECO:0000313" key="4">
    <source>
        <dbReference type="Proteomes" id="UP000253742"/>
    </source>
</evidence>
<gene>
    <name evidence="3" type="ORF">DVZ84_31910</name>
</gene>
<feature type="domain" description="Transcription regulator PadR C-terminal" evidence="2">
    <location>
        <begin position="98"/>
        <end position="184"/>
    </location>
</feature>
<dbReference type="Pfam" id="PF10400">
    <property type="entry name" value="Vir_act_alpha_C"/>
    <property type="match status" value="1"/>
</dbReference>
<dbReference type="OrthoDB" id="3186544at2"/>
<organism evidence="3 4">
    <name type="scientific">Streptomyces parvulus</name>
    <dbReference type="NCBI Taxonomy" id="146923"/>
    <lineage>
        <taxon>Bacteria</taxon>
        <taxon>Bacillati</taxon>
        <taxon>Actinomycetota</taxon>
        <taxon>Actinomycetes</taxon>
        <taxon>Kitasatosporales</taxon>
        <taxon>Streptomycetaceae</taxon>
        <taxon>Streptomyces</taxon>
    </lineage>
</organism>
<dbReference type="Pfam" id="PF03551">
    <property type="entry name" value="PadR"/>
    <property type="match status" value="1"/>
</dbReference>
<proteinExistence type="predicted"/>